<keyword evidence="10" id="KW-1185">Reference proteome</keyword>
<evidence type="ECO:0000313" key="10">
    <source>
        <dbReference type="Proteomes" id="UP000178666"/>
    </source>
</evidence>
<evidence type="ECO:0000256" key="1">
    <source>
        <dbReference type="ARBA" id="ARBA00004141"/>
    </source>
</evidence>
<dbReference type="Proteomes" id="UP000178666">
    <property type="component" value="Chromosome"/>
</dbReference>
<feature type="transmembrane region" description="Helical" evidence="5">
    <location>
        <begin position="224"/>
        <end position="242"/>
    </location>
</feature>
<feature type="transmembrane region" description="Helical" evidence="5">
    <location>
        <begin position="136"/>
        <end position="154"/>
    </location>
</feature>
<dbReference type="EMBL" id="CP014352">
    <property type="protein sequence ID" value="AMS06051.1"/>
    <property type="molecule type" value="Genomic_DNA"/>
</dbReference>
<dbReference type="Proteomes" id="UP000075221">
    <property type="component" value="Chromosome"/>
</dbReference>
<gene>
    <name evidence="8" type="ORF">A8L58_13470</name>
    <name evidence="7" type="ORF">AXH35_12020</name>
</gene>
<comment type="subcellular location">
    <subcellularLocation>
        <location evidence="1">Membrane</location>
        <topology evidence="1">Multi-pass membrane protein</topology>
    </subcellularLocation>
</comment>
<evidence type="ECO:0000256" key="2">
    <source>
        <dbReference type="ARBA" id="ARBA00022692"/>
    </source>
</evidence>
<keyword evidence="2 5" id="KW-0812">Transmembrane</keyword>
<keyword evidence="4 5" id="KW-0472">Membrane</keyword>
<feature type="transmembrane region" description="Helical" evidence="5">
    <location>
        <begin position="107"/>
        <end position="129"/>
    </location>
</feature>
<evidence type="ECO:0000256" key="4">
    <source>
        <dbReference type="ARBA" id="ARBA00023136"/>
    </source>
</evidence>
<dbReference type="AlphaFoldDB" id="A0AAC8YG05"/>
<feature type="transmembrane region" description="Helical" evidence="5">
    <location>
        <begin position="166"/>
        <end position="188"/>
    </location>
</feature>
<reference evidence="8 10" key="1">
    <citation type="journal article" date="2016" name="Plant Dis.">
        <title>Improved production of propionic acid using genome shuffling.</title>
        <authorList>
            <person name="Luna-Flores C.H."/>
            <person name="Palfreyman R.W."/>
            <person name="Kromer J.O."/>
            <person name="Nielsen L.K."/>
            <person name="Marcellin E."/>
        </authorList>
    </citation>
    <scope>NUCLEOTIDE SEQUENCE [LARGE SCALE GENOMIC DNA]</scope>
    <source>
        <strain evidence="8 10">F3E8</strain>
    </source>
</reference>
<dbReference type="PANTHER" id="PTHR37422">
    <property type="entry name" value="TEICHURONIC ACID BIOSYNTHESIS PROTEIN TUAE"/>
    <property type="match status" value="1"/>
</dbReference>
<organism evidence="7 9">
    <name type="scientific">Acidipropionibacterium acidipropionici</name>
    <dbReference type="NCBI Taxonomy" id="1748"/>
    <lineage>
        <taxon>Bacteria</taxon>
        <taxon>Bacillati</taxon>
        <taxon>Actinomycetota</taxon>
        <taxon>Actinomycetes</taxon>
        <taxon>Propionibacteriales</taxon>
        <taxon>Propionibacteriaceae</taxon>
        <taxon>Acidipropionibacterium</taxon>
    </lineage>
</organism>
<dbReference type="EMBL" id="CP015970">
    <property type="protein sequence ID" value="AOZ47514.1"/>
    <property type="molecule type" value="Genomic_DNA"/>
</dbReference>
<feature type="transmembrane region" description="Helical" evidence="5">
    <location>
        <begin position="200"/>
        <end position="218"/>
    </location>
</feature>
<evidence type="ECO:0000256" key="3">
    <source>
        <dbReference type="ARBA" id="ARBA00022989"/>
    </source>
</evidence>
<protein>
    <recommendedName>
        <fullName evidence="6">O-antigen ligase-related domain-containing protein</fullName>
    </recommendedName>
</protein>
<dbReference type="GO" id="GO:0016020">
    <property type="term" value="C:membrane"/>
    <property type="evidence" value="ECO:0007669"/>
    <property type="project" value="UniProtKB-SubCell"/>
</dbReference>
<evidence type="ECO:0000313" key="7">
    <source>
        <dbReference type="EMBL" id="AMS06051.1"/>
    </source>
</evidence>
<feature type="transmembrane region" description="Helical" evidence="5">
    <location>
        <begin position="42"/>
        <end position="62"/>
    </location>
</feature>
<accession>A0AAC8YG05</accession>
<dbReference type="InterPro" id="IPR007016">
    <property type="entry name" value="O-antigen_ligase-rel_domated"/>
</dbReference>
<feature type="transmembrane region" description="Helical" evidence="5">
    <location>
        <begin position="342"/>
        <end position="367"/>
    </location>
</feature>
<proteinExistence type="predicted"/>
<evidence type="ECO:0000256" key="5">
    <source>
        <dbReference type="SAM" id="Phobius"/>
    </source>
</evidence>
<evidence type="ECO:0000313" key="8">
    <source>
        <dbReference type="EMBL" id="AOZ47514.1"/>
    </source>
</evidence>
<feature type="transmembrane region" description="Helical" evidence="5">
    <location>
        <begin position="74"/>
        <end position="95"/>
    </location>
</feature>
<evidence type="ECO:0000259" key="6">
    <source>
        <dbReference type="Pfam" id="PF04932"/>
    </source>
</evidence>
<evidence type="ECO:0000313" key="9">
    <source>
        <dbReference type="Proteomes" id="UP000075221"/>
    </source>
</evidence>
<dbReference type="Pfam" id="PF04932">
    <property type="entry name" value="Wzy_C"/>
    <property type="match status" value="1"/>
</dbReference>
<dbReference type="PANTHER" id="PTHR37422:SF23">
    <property type="entry name" value="TEICHURONIC ACID BIOSYNTHESIS PROTEIN TUAE"/>
    <property type="match status" value="1"/>
</dbReference>
<reference evidence="7 9" key="2">
    <citation type="submission" date="2016-02" db="EMBL/GenBank/DDBJ databases">
        <title>Complete Genome Sequence of Propionibacterium acidipropionici ATCC 55737.</title>
        <authorList>
            <person name="Luna Flores C.H."/>
            <person name="Nielsen L.K."/>
            <person name="Marcellin E."/>
        </authorList>
    </citation>
    <scope>NUCLEOTIDE SEQUENCE [LARGE SCALE GENOMIC DNA]</scope>
    <source>
        <strain evidence="7 9">ATCC 55737</strain>
    </source>
</reference>
<sequence length="444" mass="46195">MRSPTDSDRPGLWPSLLGAAVVLVMAAMQFVDFRHGVAGKPWIVSLQVVLCVAAALVAAPAAWRRRGEMGRAAWWLAGAFSLISAWSLVSALVAPRAVIRQGEIPRIYQVMPAVTGWLTMIAALVVAAAMGRRVRAAALPWAGVAVLAGTLADWPVQAGIHHSPRVASGMGGSAVLHVALLLAATVLADRALAARRQGRPRGVVAGWWAGAGAGLVLTCLTGSRSGLVVLAVTTVLVLMTWGRGTARRVLLAAVAAGALVLVAAVSMVPALHRFTVWQSPLRVATYRAAFEAITENPVRLLTGVGSGTLFPWYAVEAKHIPAPGDGRVIGPDGAVLSSAHSLYVAVLAELGVVMLVVLLAIVAILAARAVGVARRHGRTAAPVTTLALAATTVAWFFDTYLTKNFSLSLWWWVVAFSALSAAPALSAEQPSPSASTDPSHSPAE</sequence>
<keyword evidence="3 5" id="KW-1133">Transmembrane helix</keyword>
<feature type="transmembrane region" description="Helical" evidence="5">
    <location>
        <begin position="12"/>
        <end position="30"/>
    </location>
</feature>
<feature type="transmembrane region" description="Helical" evidence="5">
    <location>
        <begin position="379"/>
        <end position="397"/>
    </location>
</feature>
<dbReference type="RefSeq" id="WP_062819988.1">
    <property type="nucleotide sequence ID" value="NZ_CP014352.1"/>
</dbReference>
<name>A0AAC8YG05_9ACTN</name>
<feature type="transmembrane region" description="Helical" evidence="5">
    <location>
        <begin position="249"/>
        <end position="271"/>
    </location>
</feature>
<feature type="domain" description="O-antigen ligase-related" evidence="6">
    <location>
        <begin position="213"/>
        <end position="358"/>
    </location>
</feature>
<dbReference type="InterPro" id="IPR051533">
    <property type="entry name" value="WaaL-like"/>
</dbReference>